<keyword evidence="2" id="KW-1185">Reference proteome</keyword>
<organism evidence="1 2">
    <name type="scientific">Goodea atripinnis</name>
    <dbReference type="NCBI Taxonomy" id="208336"/>
    <lineage>
        <taxon>Eukaryota</taxon>
        <taxon>Metazoa</taxon>
        <taxon>Chordata</taxon>
        <taxon>Craniata</taxon>
        <taxon>Vertebrata</taxon>
        <taxon>Euteleostomi</taxon>
        <taxon>Actinopterygii</taxon>
        <taxon>Neopterygii</taxon>
        <taxon>Teleostei</taxon>
        <taxon>Neoteleostei</taxon>
        <taxon>Acanthomorphata</taxon>
        <taxon>Ovalentaria</taxon>
        <taxon>Atherinomorphae</taxon>
        <taxon>Cyprinodontiformes</taxon>
        <taxon>Goodeidae</taxon>
        <taxon>Goodea</taxon>
    </lineage>
</organism>
<accession>A0ABV0P5Y1</accession>
<protein>
    <recommendedName>
        <fullName evidence="3">Rhodopsin</fullName>
    </recommendedName>
</protein>
<dbReference type="Proteomes" id="UP001476798">
    <property type="component" value="Unassembled WGS sequence"/>
</dbReference>
<comment type="caution">
    <text evidence="1">The sequence shown here is derived from an EMBL/GenBank/DDBJ whole genome shotgun (WGS) entry which is preliminary data.</text>
</comment>
<reference evidence="1 2" key="1">
    <citation type="submission" date="2021-06" db="EMBL/GenBank/DDBJ databases">
        <authorList>
            <person name="Palmer J.M."/>
        </authorList>
    </citation>
    <scope>NUCLEOTIDE SEQUENCE [LARGE SCALE GENOMIC DNA]</scope>
    <source>
        <strain evidence="1 2">GA_2019</strain>
        <tissue evidence="1">Muscle</tissue>
    </source>
</reference>
<proteinExistence type="predicted"/>
<gene>
    <name evidence="1" type="ORF">GOODEAATRI_018519</name>
</gene>
<sequence length="100" mass="10837">MTFIYLGLNCGAVGDTVALQPEGPEFESQPGVFLHGVCMFSAYMPGFSPGTPVSSQRPKPRLLAKSVTGVFLRYECVLMVACFPSFLPSPLKKGCSRHHL</sequence>
<evidence type="ECO:0000313" key="1">
    <source>
        <dbReference type="EMBL" id="MEQ2178848.1"/>
    </source>
</evidence>
<name>A0ABV0P5Y1_9TELE</name>
<dbReference type="EMBL" id="JAHRIO010061548">
    <property type="protein sequence ID" value="MEQ2178848.1"/>
    <property type="molecule type" value="Genomic_DNA"/>
</dbReference>
<evidence type="ECO:0008006" key="3">
    <source>
        <dbReference type="Google" id="ProtNLM"/>
    </source>
</evidence>
<evidence type="ECO:0000313" key="2">
    <source>
        <dbReference type="Proteomes" id="UP001476798"/>
    </source>
</evidence>